<evidence type="ECO:0000256" key="1">
    <source>
        <dbReference type="ARBA" id="ARBA00006226"/>
    </source>
</evidence>
<dbReference type="PANTHER" id="PTHR33755">
    <property type="entry name" value="TOXIN PARE1-RELATED"/>
    <property type="match status" value="1"/>
</dbReference>
<organism evidence="3 4">
    <name type="scientific">Sphingobium chungbukense</name>
    <dbReference type="NCBI Taxonomy" id="56193"/>
    <lineage>
        <taxon>Bacteria</taxon>
        <taxon>Pseudomonadati</taxon>
        <taxon>Pseudomonadota</taxon>
        <taxon>Alphaproteobacteria</taxon>
        <taxon>Sphingomonadales</taxon>
        <taxon>Sphingomonadaceae</taxon>
        <taxon>Sphingobium</taxon>
    </lineage>
</organism>
<reference evidence="3 4" key="1">
    <citation type="submission" date="2015-04" db="EMBL/GenBank/DDBJ databases">
        <title>Genome sequence of aromatic hydrocarbons-degrading Sphingobium chungbukense DJ77.</title>
        <authorList>
            <person name="Kim Y.-C."/>
            <person name="Chae J.-C."/>
        </authorList>
    </citation>
    <scope>NUCLEOTIDE SEQUENCE [LARGE SCALE GENOMIC DNA]</scope>
    <source>
        <strain evidence="3 4">DJ77</strain>
    </source>
</reference>
<dbReference type="AlphaFoldDB" id="A0A0M3ARB5"/>
<gene>
    <name evidence="3" type="ORF">YP76_15890</name>
</gene>
<evidence type="ECO:0008006" key="5">
    <source>
        <dbReference type="Google" id="ProtNLM"/>
    </source>
</evidence>
<dbReference type="Pfam" id="PF05016">
    <property type="entry name" value="ParE_toxin"/>
    <property type="match status" value="1"/>
</dbReference>
<dbReference type="Proteomes" id="UP000033874">
    <property type="component" value="Unassembled WGS sequence"/>
</dbReference>
<dbReference type="InterPro" id="IPR051803">
    <property type="entry name" value="TA_system_RelE-like_toxin"/>
</dbReference>
<dbReference type="Gene3D" id="3.30.2310.20">
    <property type="entry name" value="RelE-like"/>
    <property type="match status" value="1"/>
</dbReference>
<proteinExistence type="inferred from homology"/>
<dbReference type="EMBL" id="LBIC01000007">
    <property type="protein sequence ID" value="KKW91074.1"/>
    <property type="molecule type" value="Genomic_DNA"/>
</dbReference>
<protein>
    <recommendedName>
        <fullName evidence="5">Plasmid stabilization protein</fullName>
    </recommendedName>
</protein>
<evidence type="ECO:0000256" key="2">
    <source>
        <dbReference type="ARBA" id="ARBA00022649"/>
    </source>
</evidence>
<keyword evidence="4" id="KW-1185">Reference proteome</keyword>
<keyword evidence="2" id="KW-1277">Toxin-antitoxin system</keyword>
<dbReference type="PATRIC" id="fig|56193.3.peg.3325"/>
<accession>A0A0M3ARB5</accession>
<name>A0A0M3ARB5_9SPHN</name>
<dbReference type="InterPro" id="IPR007712">
    <property type="entry name" value="RelE/ParE_toxin"/>
</dbReference>
<sequence length="98" mass="11458">MQVRLSTQAIRDLQAIREWIAPDNLGRAVTFIQELRDVIARIGTMPHAFPLIPRYERHGIRRRSYKGYGILYSVQPDRLFVHRIIGPGQDHDRALRLN</sequence>
<evidence type="ECO:0000313" key="4">
    <source>
        <dbReference type="Proteomes" id="UP000033874"/>
    </source>
</evidence>
<comment type="similarity">
    <text evidence="1">Belongs to the RelE toxin family.</text>
</comment>
<evidence type="ECO:0000313" key="3">
    <source>
        <dbReference type="EMBL" id="KKW91074.1"/>
    </source>
</evidence>
<dbReference type="RefSeq" id="WP_046764591.1">
    <property type="nucleotide sequence ID" value="NZ_LBIC01000007.1"/>
</dbReference>
<dbReference type="InterPro" id="IPR035093">
    <property type="entry name" value="RelE/ParE_toxin_dom_sf"/>
</dbReference>
<comment type="caution">
    <text evidence="3">The sequence shown here is derived from an EMBL/GenBank/DDBJ whole genome shotgun (WGS) entry which is preliminary data.</text>
</comment>
<dbReference type="STRING" id="56193.YP76_15890"/>
<dbReference type="PANTHER" id="PTHR33755:SF6">
    <property type="entry name" value="PLASMID STABILIZATION SYSTEM PROTEIN"/>
    <property type="match status" value="1"/>
</dbReference>